<dbReference type="STRING" id="45076.Lwor_1080"/>
<dbReference type="InterPro" id="IPR023707">
    <property type="entry name" value="OM_assembly_BamA"/>
</dbReference>
<feature type="domain" description="POTRA" evidence="10">
    <location>
        <begin position="387"/>
        <end position="461"/>
    </location>
</feature>
<evidence type="ECO:0000259" key="10">
    <source>
        <dbReference type="PROSITE" id="PS51779"/>
    </source>
</evidence>
<feature type="domain" description="POTRA" evidence="10">
    <location>
        <begin position="132"/>
        <end position="212"/>
    </location>
</feature>
<evidence type="ECO:0000256" key="8">
    <source>
        <dbReference type="HAMAP-Rule" id="MF_01430"/>
    </source>
</evidence>
<evidence type="ECO:0000256" key="6">
    <source>
        <dbReference type="ARBA" id="ARBA00023136"/>
    </source>
</evidence>
<reference evidence="11 12" key="1">
    <citation type="submission" date="2015-11" db="EMBL/GenBank/DDBJ databases">
        <title>Genomic analysis of 38 Legionella species identifies large and diverse effector repertoires.</title>
        <authorList>
            <person name="Burstein D."/>
            <person name="Amaro F."/>
            <person name="Zusman T."/>
            <person name="Lifshitz Z."/>
            <person name="Cohen O."/>
            <person name="Gilbert J.A."/>
            <person name="Pupko T."/>
            <person name="Shuman H.A."/>
            <person name="Segal G."/>
        </authorList>
    </citation>
    <scope>NUCLEOTIDE SEQUENCE [LARGE SCALE GENOMIC DNA]</scope>
    <source>
        <strain evidence="11 12">ATCC 49508</strain>
    </source>
</reference>
<dbReference type="PANTHER" id="PTHR12815:SF23">
    <property type="entry name" value="OUTER MEMBRANE PROTEIN ASSEMBLY FACTOR BAMA"/>
    <property type="match status" value="1"/>
</dbReference>
<dbReference type="Gene3D" id="2.40.160.50">
    <property type="entry name" value="membrane protein fhac: a member of the omp85/tpsb transporter family"/>
    <property type="match status" value="1"/>
</dbReference>
<protein>
    <recommendedName>
        <fullName evidence="8 9">Outer membrane protein assembly factor BamA</fullName>
    </recommendedName>
</protein>
<dbReference type="Pfam" id="PF01103">
    <property type="entry name" value="Omp85"/>
    <property type="match status" value="1"/>
</dbReference>
<dbReference type="PATRIC" id="fig|45076.6.peg.1175"/>
<dbReference type="PANTHER" id="PTHR12815">
    <property type="entry name" value="SORTING AND ASSEMBLY MACHINERY SAMM50 PROTEIN FAMILY MEMBER"/>
    <property type="match status" value="1"/>
</dbReference>
<evidence type="ECO:0000256" key="9">
    <source>
        <dbReference type="NCBIfam" id="TIGR03303"/>
    </source>
</evidence>
<accession>A0A0W1AFR0</accession>
<dbReference type="EMBL" id="LNZC01000011">
    <property type="protein sequence ID" value="KTD80172.1"/>
    <property type="molecule type" value="Genomic_DNA"/>
</dbReference>
<comment type="similarity">
    <text evidence="8">Belongs to the BamA family.</text>
</comment>
<keyword evidence="4 8" id="KW-0732">Signal</keyword>
<gene>
    <name evidence="8" type="primary">bamA</name>
    <name evidence="11" type="ORF">Lwor_1080</name>
</gene>
<evidence type="ECO:0000256" key="3">
    <source>
        <dbReference type="ARBA" id="ARBA00022692"/>
    </source>
</evidence>
<dbReference type="InterPro" id="IPR039910">
    <property type="entry name" value="D15-like"/>
</dbReference>
<keyword evidence="12" id="KW-1185">Reference proteome</keyword>
<proteinExistence type="inferred from homology"/>
<keyword evidence="2 8" id="KW-1134">Transmembrane beta strand</keyword>
<comment type="caution">
    <text evidence="11">The sequence shown here is derived from an EMBL/GenBank/DDBJ whole genome shotgun (WGS) entry which is preliminary data.</text>
</comment>
<dbReference type="GO" id="GO:1990063">
    <property type="term" value="C:Bam protein complex"/>
    <property type="evidence" value="ECO:0007669"/>
    <property type="project" value="TreeGrafter"/>
</dbReference>
<dbReference type="PIRSF" id="PIRSF006076">
    <property type="entry name" value="OM_assembly_OMP85"/>
    <property type="match status" value="1"/>
</dbReference>
<dbReference type="AlphaFoldDB" id="A0A0W1AFR0"/>
<evidence type="ECO:0000256" key="1">
    <source>
        <dbReference type="ARBA" id="ARBA00004370"/>
    </source>
</evidence>
<comment type="function">
    <text evidence="8">Part of the outer membrane protein assembly complex, which is involved in assembly and insertion of beta-barrel proteins into the outer membrane.</text>
</comment>
<dbReference type="InterPro" id="IPR034746">
    <property type="entry name" value="POTRA"/>
</dbReference>
<dbReference type="InterPro" id="IPR000184">
    <property type="entry name" value="Bac_surfAg_D15"/>
</dbReference>
<evidence type="ECO:0000256" key="5">
    <source>
        <dbReference type="ARBA" id="ARBA00022737"/>
    </source>
</evidence>
<evidence type="ECO:0000256" key="2">
    <source>
        <dbReference type="ARBA" id="ARBA00022452"/>
    </source>
</evidence>
<evidence type="ECO:0000256" key="7">
    <source>
        <dbReference type="ARBA" id="ARBA00023237"/>
    </source>
</evidence>
<dbReference type="PROSITE" id="PS51779">
    <property type="entry name" value="POTRA"/>
    <property type="match status" value="4"/>
</dbReference>
<dbReference type="Proteomes" id="UP000054662">
    <property type="component" value="Unassembled WGS sequence"/>
</dbReference>
<sequence>MTVVSTSYKTVSIFGVTELSFIFRRSRSTGRKKIMKKVGNKIILGVCCSTLLAWSAQTLAADGFVVCGIKVTGLQRVSTGTVLNYIPVQVGEEIDASSTGQIIRTLYDTGFFQSVSLERQGNILIVNVVERATIGSITVVGNKDIPSDKMKAFLKEMGLVKGRVFQKSSLERLEKELKQAYTARGKYNSRIDAKISSLTDNRVAITITVSEGRVSRIKEIKIIGNHDFTTNELLPEFALSTSNVFTYFTKKDQYSKAAMDASLEALRSFYLDRGYLKFNIVSSQVLLSPDRKDVYINVHIEEGPQYRFAGYSVVGRTILPKEKIDPLVQVKKGEVFSRKKVTESISAIGLALGDVGYGFPAISAEPRIDEKDKSVFITFVVEPGRHVYVRRINFHGNTKTADYVLRNIIRQNEGGLLSLHNIKESERQLRLLGYLKNIDVKTNPVQGTNNQVDLDVQVEEAPSAEATASIGYGTNGYQFNTSVKQHNFMGTGRSMGASFNASQWGQDYSFNYYNPFYTDTGVGRGGSLYYSRIDPKNLNVSTYSSNRFGGDINYNFPLGEASSFQLGYGYQDIDIRSVGFVIPIKNFVNLYGTHFQEIRLTSGWSRNSYDQMPYPNSGINQQAIAFVALPATSQSLSYYKTSYQAHVYYPLYRGWILSVLGNVGYGNTFSYNGLPFFENYYAGGIAQPGQVRGYDSYSLGPQDNVGNAMGANFLLNATAGLILPYPLSRDNIRTTIFADTGNVFSYGTPVALRGTPAGPMRYSAGVSLEWRSPFGPLAFSVAKALNPQPLDQTQYFQFALSSGF</sequence>
<keyword evidence="7 8" id="KW-0998">Cell outer membrane</keyword>
<feature type="domain" description="POTRA" evidence="10">
    <location>
        <begin position="64"/>
        <end position="131"/>
    </location>
</feature>
<evidence type="ECO:0000256" key="4">
    <source>
        <dbReference type="ARBA" id="ARBA00022729"/>
    </source>
</evidence>
<feature type="domain" description="POTRA" evidence="10">
    <location>
        <begin position="215"/>
        <end position="303"/>
    </location>
</feature>
<keyword evidence="3 8" id="KW-0812">Transmembrane</keyword>
<dbReference type="InterPro" id="IPR010827">
    <property type="entry name" value="BamA/TamA_POTRA"/>
</dbReference>
<evidence type="ECO:0000313" key="12">
    <source>
        <dbReference type="Proteomes" id="UP000054662"/>
    </source>
</evidence>
<keyword evidence="5 8" id="KW-0677">Repeat</keyword>
<dbReference type="GO" id="GO:0043165">
    <property type="term" value="P:Gram-negative-bacterium-type cell outer membrane assembly"/>
    <property type="evidence" value="ECO:0007669"/>
    <property type="project" value="UniProtKB-UniRule"/>
</dbReference>
<organism evidence="11 12">
    <name type="scientific">Legionella worsleiensis</name>
    <dbReference type="NCBI Taxonomy" id="45076"/>
    <lineage>
        <taxon>Bacteria</taxon>
        <taxon>Pseudomonadati</taxon>
        <taxon>Pseudomonadota</taxon>
        <taxon>Gammaproteobacteria</taxon>
        <taxon>Legionellales</taxon>
        <taxon>Legionellaceae</taxon>
        <taxon>Legionella</taxon>
    </lineage>
</organism>
<dbReference type="NCBIfam" id="TIGR03303">
    <property type="entry name" value="OM_YaeT"/>
    <property type="match status" value="1"/>
</dbReference>
<comment type="subunit">
    <text evidence="8">Part of the Bam complex.</text>
</comment>
<keyword evidence="6 8" id="KW-0472">Membrane</keyword>
<comment type="subcellular location">
    <subcellularLocation>
        <location evidence="8">Cell outer membrane</location>
    </subcellularLocation>
    <subcellularLocation>
        <location evidence="1">Membrane</location>
    </subcellularLocation>
</comment>
<name>A0A0W1AFR0_9GAMM</name>
<evidence type="ECO:0000313" key="11">
    <source>
        <dbReference type="EMBL" id="KTD80172.1"/>
    </source>
</evidence>
<dbReference type="HAMAP" id="MF_01430">
    <property type="entry name" value="OM_assembly_BamA"/>
    <property type="match status" value="1"/>
</dbReference>
<dbReference type="Pfam" id="PF07244">
    <property type="entry name" value="POTRA"/>
    <property type="match status" value="4"/>
</dbReference>
<dbReference type="Gene3D" id="3.10.20.310">
    <property type="entry name" value="membrane protein fhac"/>
    <property type="match status" value="5"/>
</dbReference>
<dbReference type="GO" id="GO:0051205">
    <property type="term" value="P:protein insertion into membrane"/>
    <property type="evidence" value="ECO:0007669"/>
    <property type="project" value="UniProtKB-UniRule"/>
</dbReference>